<dbReference type="SUPFAM" id="SSF48452">
    <property type="entry name" value="TPR-like"/>
    <property type="match status" value="1"/>
</dbReference>
<dbReference type="PROSITE" id="PS50005">
    <property type="entry name" value="TPR"/>
    <property type="match status" value="1"/>
</dbReference>
<keyword evidence="2" id="KW-0812">Transmembrane</keyword>
<sequence>MARDTLETAAGFMRFRKFDKAIKLLESRASIYEDNFDYYLMLGTACLYAGDTGSASSYYQRARSIKITDKNLLLGQAALYLRRGDTDRAINYYVDILDNDPGDKRALSAMEFIRMRGDFNTICRWVDTGKIEQFYPPVGANPYKAAGIIVPVIACALGCALVLFLSGIHSPSDGNRADLSSLVLTVNEQKNAQETDLSSGAFAYILSAQQISGSYEKAQRYFQSYRDNLAQIEINRILNSNASVAIKQKARLLMEYLEPPTFDTLSDNISYSQVAKEPALYLDCWVAWSGRISNAVQSEKSYSCDLLVGYEFGEKVDGIVPVVFTVPPVISADKAVTVLGKISTENGRLCLRGKAVYQSVKENN</sequence>
<keyword evidence="2" id="KW-0472">Membrane</keyword>
<keyword evidence="2" id="KW-1133">Transmembrane helix</keyword>
<evidence type="ECO:0000313" key="3">
    <source>
        <dbReference type="EMBL" id="SJZ40411.1"/>
    </source>
</evidence>
<protein>
    <submittedName>
        <fullName evidence="3">Uncharacterized protein</fullName>
    </submittedName>
</protein>
<dbReference type="EMBL" id="FUWG01000007">
    <property type="protein sequence ID" value="SJZ40411.1"/>
    <property type="molecule type" value="Genomic_DNA"/>
</dbReference>
<dbReference type="RefSeq" id="WP_078933047.1">
    <property type="nucleotide sequence ID" value="NZ_FUWG01000007.1"/>
</dbReference>
<dbReference type="Pfam" id="PF13176">
    <property type="entry name" value="TPR_7"/>
    <property type="match status" value="1"/>
</dbReference>
<evidence type="ECO:0000256" key="1">
    <source>
        <dbReference type="PROSITE-ProRule" id="PRU00339"/>
    </source>
</evidence>
<evidence type="ECO:0000313" key="4">
    <source>
        <dbReference type="Proteomes" id="UP000190423"/>
    </source>
</evidence>
<reference evidence="3 4" key="1">
    <citation type="submission" date="2017-02" db="EMBL/GenBank/DDBJ databases">
        <authorList>
            <person name="Peterson S.W."/>
        </authorList>
    </citation>
    <scope>NUCLEOTIDE SEQUENCE [LARGE SCALE GENOMIC DNA]</scope>
    <source>
        <strain evidence="3 4">ATCC BAA-908</strain>
    </source>
</reference>
<dbReference type="InterPro" id="IPR019734">
    <property type="entry name" value="TPR_rpt"/>
</dbReference>
<dbReference type="AlphaFoldDB" id="A0A1T4KDE7"/>
<feature type="transmembrane region" description="Helical" evidence="2">
    <location>
        <begin position="145"/>
        <end position="166"/>
    </location>
</feature>
<proteinExistence type="predicted"/>
<feature type="repeat" description="TPR" evidence="1">
    <location>
        <begin position="70"/>
        <end position="103"/>
    </location>
</feature>
<dbReference type="OrthoDB" id="357238at2"/>
<dbReference type="GeneID" id="78316436"/>
<evidence type="ECO:0000256" key="2">
    <source>
        <dbReference type="SAM" id="Phobius"/>
    </source>
</evidence>
<keyword evidence="4" id="KW-1185">Reference proteome</keyword>
<accession>A0A1T4KDE7</accession>
<dbReference type="InterPro" id="IPR011990">
    <property type="entry name" value="TPR-like_helical_dom_sf"/>
</dbReference>
<name>A0A1T4KDE7_TREPO</name>
<keyword evidence="1" id="KW-0802">TPR repeat</keyword>
<dbReference type="Gene3D" id="1.25.40.10">
    <property type="entry name" value="Tetratricopeptide repeat domain"/>
    <property type="match status" value="1"/>
</dbReference>
<organism evidence="3 4">
    <name type="scientific">Treponema porcinum</name>
    <dbReference type="NCBI Taxonomy" id="261392"/>
    <lineage>
        <taxon>Bacteria</taxon>
        <taxon>Pseudomonadati</taxon>
        <taxon>Spirochaetota</taxon>
        <taxon>Spirochaetia</taxon>
        <taxon>Spirochaetales</taxon>
        <taxon>Treponemataceae</taxon>
        <taxon>Treponema</taxon>
    </lineage>
</organism>
<dbReference type="STRING" id="261392.SAMN02745149_01138"/>
<dbReference type="Proteomes" id="UP000190423">
    <property type="component" value="Unassembled WGS sequence"/>
</dbReference>
<gene>
    <name evidence="3" type="ORF">SAMN02745149_01138</name>
</gene>